<dbReference type="AlphaFoldDB" id="A0A3P3WBX5"/>
<dbReference type="EMBL" id="RQVQ01000004">
    <property type="protein sequence ID" value="RRJ92665.1"/>
    <property type="molecule type" value="Genomic_DNA"/>
</dbReference>
<sequence>MKKLFSFATFLFISIFLNGCSSTQKQEVKKDKIEKVTKDLDPKTYFKIIGTEPFWHIDISEDKISYTQVDGPKIEFPYINPIKDKFSETRIYKTVNGNGSISIKLTKDFCTDGMSDRDYNYKAEVEIVQFKKTTKLKGCGYFVADDVFSGKWFLKQIKTKKLEANQNLIIPFIEFDIENKRASGNAGCNGFSSSFDLNNDKILYKEILLTRMFCEDLSLEQNFVKSLNEVNTFKAEGNELKFYKDGILELIFEKKI</sequence>
<proteinExistence type="predicted"/>
<name>A0A3P3WBX5_9FLAO</name>
<keyword evidence="3" id="KW-1185">Reference proteome</keyword>
<dbReference type="InterPro" id="IPR053147">
    <property type="entry name" value="Hsp_HslJ-like"/>
</dbReference>
<evidence type="ECO:0000313" key="3">
    <source>
        <dbReference type="Proteomes" id="UP000275719"/>
    </source>
</evidence>
<dbReference type="InterPro" id="IPR005184">
    <property type="entry name" value="DUF306_Meta_HslJ"/>
</dbReference>
<evidence type="ECO:0000313" key="2">
    <source>
        <dbReference type="EMBL" id="RRJ92665.1"/>
    </source>
</evidence>
<dbReference type="PANTHER" id="PTHR35535:SF1">
    <property type="entry name" value="HEAT SHOCK PROTEIN HSLJ"/>
    <property type="match status" value="1"/>
</dbReference>
<dbReference type="Pfam" id="PF03724">
    <property type="entry name" value="META"/>
    <property type="match status" value="1"/>
</dbReference>
<evidence type="ECO:0000259" key="1">
    <source>
        <dbReference type="Pfam" id="PF03724"/>
    </source>
</evidence>
<dbReference type="Gene3D" id="2.40.128.270">
    <property type="match status" value="1"/>
</dbReference>
<dbReference type="Proteomes" id="UP000275719">
    <property type="component" value="Unassembled WGS sequence"/>
</dbReference>
<dbReference type="PANTHER" id="PTHR35535">
    <property type="entry name" value="HEAT SHOCK PROTEIN HSLJ"/>
    <property type="match status" value="1"/>
</dbReference>
<dbReference type="OrthoDB" id="5348860at2"/>
<protein>
    <submittedName>
        <fullName evidence="2">META domain-containing protein</fullName>
    </submittedName>
</protein>
<comment type="caution">
    <text evidence="2">The sequence shown here is derived from an EMBL/GenBank/DDBJ whole genome shotgun (WGS) entry which is preliminary data.</text>
</comment>
<dbReference type="RefSeq" id="WP_125017054.1">
    <property type="nucleotide sequence ID" value="NZ_RQVQ01000004.1"/>
</dbReference>
<dbReference type="InterPro" id="IPR038670">
    <property type="entry name" value="HslJ-like_sf"/>
</dbReference>
<gene>
    <name evidence="2" type="ORF">EG240_02460</name>
</gene>
<accession>A0A3P3WBX5</accession>
<feature type="domain" description="DUF306" evidence="1">
    <location>
        <begin position="147"/>
        <end position="243"/>
    </location>
</feature>
<reference evidence="2 3" key="1">
    <citation type="submission" date="2018-11" db="EMBL/GenBank/DDBJ databases">
        <title>Flavobacterium sp. nov., YIM 102701-2 draft genome.</title>
        <authorList>
            <person name="Li G."/>
            <person name="Jiang Y."/>
        </authorList>
    </citation>
    <scope>NUCLEOTIDE SEQUENCE [LARGE SCALE GENOMIC DNA]</scope>
    <source>
        <strain evidence="2 3">YIM 102701-2</strain>
    </source>
</reference>
<organism evidence="2 3">
    <name type="scientific">Paenimyroides tangerinum</name>
    <dbReference type="NCBI Taxonomy" id="2488728"/>
    <lineage>
        <taxon>Bacteria</taxon>
        <taxon>Pseudomonadati</taxon>
        <taxon>Bacteroidota</taxon>
        <taxon>Flavobacteriia</taxon>
        <taxon>Flavobacteriales</taxon>
        <taxon>Flavobacteriaceae</taxon>
        <taxon>Paenimyroides</taxon>
    </lineage>
</organism>